<feature type="domain" description="Myb/SANT-like DNA-binding" evidence="2">
    <location>
        <begin position="7"/>
        <end position="95"/>
    </location>
</feature>
<name>A0A815KLV8_ADIRI</name>
<evidence type="ECO:0000256" key="1">
    <source>
        <dbReference type="SAM" id="MobiDB-lite"/>
    </source>
</evidence>
<dbReference type="Pfam" id="PF13837">
    <property type="entry name" value="Myb_DNA-bind_4"/>
    <property type="match status" value="1"/>
</dbReference>
<dbReference type="Gene3D" id="1.10.10.60">
    <property type="entry name" value="Homeodomain-like"/>
    <property type="match status" value="1"/>
</dbReference>
<organism evidence="3 4">
    <name type="scientific">Adineta ricciae</name>
    <name type="common">Rotifer</name>
    <dbReference type="NCBI Taxonomy" id="249248"/>
    <lineage>
        <taxon>Eukaryota</taxon>
        <taxon>Metazoa</taxon>
        <taxon>Spiralia</taxon>
        <taxon>Gnathifera</taxon>
        <taxon>Rotifera</taxon>
        <taxon>Eurotatoria</taxon>
        <taxon>Bdelloidea</taxon>
        <taxon>Adinetida</taxon>
        <taxon>Adinetidae</taxon>
        <taxon>Adineta</taxon>
    </lineage>
</organism>
<dbReference type="EMBL" id="CAJNOR010003258">
    <property type="protein sequence ID" value="CAF1395045.1"/>
    <property type="molecule type" value="Genomic_DNA"/>
</dbReference>
<dbReference type="Proteomes" id="UP000663828">
    <property type="component" value="Unassembled WGS sequence"/>
</dbReference>
<dbReference type="PANTHER" id="PTHR47595:SF1">
    <property type="entry name" value="MYB_SANT-LIKE DNA-BINDING DOMAIN-CONTAINING PROTEIN"/>
    <property type="match status" value="1"/>
</dbReference>
<dbReference type="InterPro" id="IPR044822">
    <property type="entry name" value="Myb_DNA-bind_4"/>
</dbReference>
<evidence type="ECO:0000313" key="4">
    <source>
        <dbReference type="Proteomes" id="UP000663828"/>
    </source>
</evidence>
<protein>
    <recommendedName>
        <fullName evidence="2">Myb/SANT-like DNA-binding domain-containing protein</fullName>
    </recommendedName>
</protein>
<feature type="compositionally biased region" description="Acidic residues" evidence="1">
    <location>
        <begin position="118"/>
        <end position="140"/>
    </location>
</feature>
<reference evidence="3" key="1">
    <citation type="submission" date="2021-02" db="EMBL/GenBank/DDBJ databases">
        <authorList>
            <person name="Nowell W R."/>
        </authorList>
    </citation>
    <scope>NUCLEOTIDE SEQUENCE</scope>
</reference>
<evidence type="ECO:0000313" key="3">
    <source>
        <dbReference type="EMBL" id="CAF1395045.1"/>
    </source>
</evidence>
<dbReference type="AlphaFoldDB" id="A0A815KLV8"/>
<sequence length="287" mass="33161">MPRGISWSFNETEALIRLWADSATQTALRLNSRNRCIYEDIANQLQSNGITRSADQCQMRIKLLKKMYRQTNEATKRGEVFQQRPCPFYNEMHRIFSGSDDPNGSAVLSNSQSLLNDIDNDNGDDDDQEEDENDNISDFEQENHNEISSGTSTDDKITQAIHQLIEYQKQTEARWYKYLERQTSLELQRRQEDRAYQLQIIQLLTNVISTKMSPSPYRPSTMHNDDCSTEKVQVNQEDYGTRGEKRKCSPGSSTIEKKAKLRQSLPSNFYSLLAQIHNINSTDEVEI</sequence>
<dbReference type="FunFam" id="1.10.10.60:FF:000032">
    <property type="entry name" value="Zinc finger and SCAN domain-containing 20"/>
    <property type="match status" value="1"/>
</dbReference>
<accession>A0A815KLV8</accession>
<comment type="caution">
    <text evidence="3">The sequence shown here is derived from an EMBL/GenBank/DDBJ whole genome shotgun (WGS) entry which is preliminary data.</text>
</comment>
<proteinExistence type="predicted"/>
<feature type="region of interest" description="Disordered" evidence="1">
    <location>
        <begin position="114"/>
        <end position="155"/>
    </location>
</feature>
<gene>
    <name evidence="3" type="ORF">XAT740_LOCUS33821</name>
</gene>
<dbReference type="PANTHER" id="PTHR47595">
    <property type="entry name" value="HEAT SHOCK 70 KDA PROTEIN 14"/>
    <property type="match status" value="1"/>
</dbReference>
<keyword evidence="4" id="KW-1185">Reference proteome</keyword>
<evidence type="ECO:0000259" key="2">
    <source>
        <dbReference type="Pfam" id="PF13837"/>
    </source>
</evidence>